<gene>
    <name evidence="1" type="ORF">GBAR_LOCUS15680</name>
</gene>
<evidence type="ECO:0000313" key="2">
    <source>
        <dbReference type="Proteomes" id="UP001174909"/>
    </source>
</evidence>
<proteinExistence type="predicted"/>
<comment type="caution">
    <text evidence="1">The sequence shown here is derived from an EMBL/GenBank/DDBJ whole genome shotgun (WGS) entry which is preliminary data.</text>
</comment>
<name>A0AA35SDE0_GEOBA</name>
<reference evidence="1" key="1">
    <citation type="submission" date="2023-03" db="EMBL/GenBank/DDBJ databases">
        <authorList>
            <person name="Steffen K."/>
            <person name="Cardenas P."/>
        </authorList>
    </citation>
    <scope>NUCLEOTIDE SEQUENCE</scope>
</reference>
<organism evidence="1 2">
    <name type="scientific">Geodia barretti</name>
    <name type="common">Barrett's horny sponge</name>
    <dbReference type="NCBI Taxonomy" id="519541"/>
    <lineage>
        <taxon>Eukaryota</taxon>
        <taxon>Metazoa</taxon>
        <taxon>Porifera</taxon>
        <taxon>Demospongiae</taxon>
        <taxon>Heteroscleromorpha</taxon>
        <taxon>Tetractinellida</taxon>
        <taxon>Astrophorina</taxon>
        <taxon>Geodiidae</taxon>
        <taxon>Geodia</taxon>
    </lineage>
</organism>
<dbReference type="AlphaFoldDB" id="A0AA35SDE0"/>
<keyword evidence="2" id="KW-1185">Reference proteome</keyword>
<accession>A0AA35SDE0</accession>
<protein>
    <submittedName>
        <fullName evidence="1">Uncharacterized protein</fullName>
    </submittedName>
</protein>
<dbReference type="Proteomes" id="UP001174909">
    <property type="component" value="Unassembled WGS sequence"/>
</dbReference>
<sequence length="114" mass="13493">PTHLCVCTHANWLKVCNVVVYIPIHIEKYWSRGLLSVVPQTVTHGGCQIARYSAIQNYKLPTLYILCNWTRTIMHGCIIIQYTNATFRLLHNYTWFYGVYILHWRWPSCHLIRS</sequence>
<feature type="non-terminal residue" evidence="1">
    <location>
        <position position="1"/>
    </location>
</feature>
<dbReference type="EMBL" id="CASHTH010002277">
    <property type="protein sequence ID" value="CAI8027394.1"/>
    <property type="molecule type" value="Genomic_DNA"/>
</dbReference>
<evidence type="ECO:0000313" key="1">
    <source>
        <dbReference type="EMBL" id="CAI8027394.1"/>
    </source>
</evidence>